<evidence type="ECO:0000313" key="2">
    <source>
        <dbReference type="EMBL" id="GMF82031.1"/>
    </source>
</evidence>
<dbReference type="AlphaFoldDB" id="A0A9W7DBI6"/>
<name>A0A9W7DBI6_9STRA</name>
<accession>A0A9W7DBI6</accession>
<feature type="region of interest" description="Disordered" evidence="1">
    <location>
        <begin position="1"/>
        <end position="45"/>
    </location>
</feature>
<dbReference type="EMBL" id="BSXT01010737">
    <property type="protein sequence ID" value="GMF82031.1"/>
    <property type="molecule type" value="Genomic_DNA"/>
</dbReference>
<protein>
    <submittedName>
        <fullName evidence="2">Unnamed protein product</fullName>
    </submittedName>
</protein>
<reference evidence="2" key="1">
    <citation type="submission" date="2023-04" db="EMBL/GenBank/DDBJ databases">
        <title>Phytophthora fragariaefolia NBRC 109709.</title>
        <authorList>
            <person name="Ichikawa N."/>
            <person name="Sato H."/>
            <person name="Tonouchi N."/>
        </authorList>
    </citation>
    <scope>NUCLEOTIDE SEQUENCE</scope>
    <source>
        <strain evidence="2">NBRC 109709</strain>
    </source>
</reference>
<evidence type="ECO:0000313" key="3">
    <source>
        <dbReference type="EMBL" id="GMF82032.1"/>
    </source>
</evidence>
<gene>
    <name evidence="2" type="ORF">Pfra01_002877700</name>
    <name evidence="3" type="ORF">Pfra01_002877800</name>
</gene>
<evidence type="ECO:0000256" key="1">
    <source>
        <dbReference type="SAM" id="MobiDB-lite"/>
    </source>
</evidence>
<dbReference type="Proteomes" id="UP001165121">
    <property type="component" value="Unassembled WGS sequence"/>
</dbReference>
<keyword evidence="4" id="KW-1185">Reference proteome</keyword>
<proteinExistence type="predicted"/>
<organism evidence="2 4">
    <name type="scientific">Phytophthora fragariaefolia</name>
    <dbReference type="NCBI Taxonomy" id="1490495"/>
    <lineage>
        <taxon>Eukaryota</taxon>
        <taxon>Sar</taxon>
        <taxon>Stramenopiles</taxon>
        <taxon>Oomycota</taxon>
        <taxon>Peronosporomycetes</taxon>
        <taxon>Peronosporales</taxon>
        <taxon>Peronosporaceae</taxon>
        <taxon>Phytophthora</taxon>
    </lineage>
</organism>
<sequence length="67" mass="7247">MGRKDKKQQQVKEEEKPSAEKNAGNAKGGKKEQPAKEGTSSYPVDQTVTTFDSSQLIANVLLSLALL</sequence>
<evidence type="ECO:0000313" key="4">
    <source>
        <dbReference type="Proteomes" id="UP001165121"/>
    </source>
</evidence>
<comment type="caution">
    <text evidence="2">The sequence shown here is derived from an EMBL/GenBank/DDBJ whole genome shotgun (WGS) entry which is preliminary data.</text>
</comment>
<dbReference type="EMBL" id="BSXT01010737">
    <property type="protein sequence ID" value="GMF82032.1"/>
    <property type="molecule type" value="Genomic_DNA"/>
</dbReference>
<feature type="compositionally biased region" description="Basic and acidic residues" evidence="1">
    <location>
        <begin position="7"/>
        <end position="19"/>
    </location>
</feature>